<evidence type="ECO:0000256" key="1">
    <source>
        <dbReference type="SAM" id="MobiDB-lite"/>
    </source>
</evidence>
<organism evidence="3 4">
    <name type="scientific">Chlamydomonas eustigma</name>
    <dbReference type="NCBI Taxonomy" id="1157962"/>
    <lineage>
        <taxon>Eukaryota</taxon>
        <taxon>Viridiplantae</taxon>
        <taxon>Chlorophyta</taxon>
        <taxon>core chlorophytes</taxon>
        <taxon>Chlorophyceae</taxon>
        <taxon>CS clade</taxon>
        <taxon>Chlamydomonadales</taxon>
        <taxon>Chlamydomonadaceae</taxon>
        <taxon>Chlamydomonas</taxon>
    </lineage>
</organism>
<dbReference type="Pfam" id="PF08438">
    <property type="entry name" value="YGR210-like_G4"/>
    <property type="match status" value="1"/>
</dbReference>
<dbReference type="Proteomes" id="UP000232323">
    <property type="component" value="Unassembled WGS sequence"/>
</dbReference>
<evidence type="ECO:0000259" key="2">
    <source>
        <dbReference type="PROSITE" id="PS50908"/>
    </source>
</evidence>
<dbReference type="Gene3D" id="3.10.110.10">
    <property type="entry name" value="Ubiquitin Conjugating Enzyme"/>
    <property type="match status" value="1"/>
</dbReference>
<dbReference type="InterPro" id="IPR006575">
    <property type="entry name" value="RWD_dom"/>
</dbReference>
<dbReference type="InterPro" id="IPR005645">
    <property type="entry name" value="FSH-like_dom"/>
</dbReference>
<reference evidence="3 4" key="1">
    <citation type="submission" date="2017-08" db="EMBL/GenBank/DDBJ databases">
        <title>Acidophilic green algal genome provides insights into adaptation to an acidic environment.</title>
        <authorList>
            <person name="Hirooka S."/>
            <person name="Hirose Y."/>
            <person name="Kanesaki Y."/>
            <person name="Higuchi S."/>
            <person name="Fujiwara T."/>
            <person name="Onuma R."/>
            <person name="Era A."/>
            <person name="Ohbayashi R."/>
            <person name="Uzuka A."/>
            <person name="Nozaki H."/>
            <person name="Yoshikawa H."/>
            <person name="Miyagishima S.Y."/>
        </authorList>
    </citation>
    <scope>NUCLEOTIDE SEQUENCE [LARGE SCALE GENOMIC DNA]</scope>
    <source>
        <strain evidence="3 4">NIES-2499</strain>
    </source>
</reference>
<comment type="caution">
    <text evidence="3">The sequence shown here is derived from an EMBL/GenBank/DDBJ whole genome shotgun (WGS) entry which is preliminary data.</text>
</comment>
<feature type="region of interest" description="Disordered" evidence="1">
    <location>
        <begin position="104"/>
        <end position="127"/>
    </location>
</feature>
<feature type="domain" description="RWD" evidence="2">
    <location>
        <begin position="437"/>
        <end position="639"/>
    </location>
</feature>
<dbReference type="PROSITE" id="PS50908">
    <property type="entry name" value="RWD"/>
    <property type="match status" value="1"/>
</dbReference>
<dbReference type="SUPFAM" id="SSF52540">
    <property type="entry name" value="P-loop containing nucleoside triphosphate hydrolases"/>
    <property type="match status" value="1"/>
</dbReference>
<dbReference type="Gene3D" id="3.40.50.1820">
    <property type="entry name" value="alpha/beta hydrolase"/>
    <property type="match status" value="1"/>
</dbReference>
<dbReference type="InterPro" id="IPR016135">
    <property type="entry name" value="UBQ-conjugating_enzyme/RWD"/>
</dbReference>
<dbReference type="InterPro" id="IPR027417">
    <property type="entry name" value="P-loop_NTPase"/>
</dbReference>
<dbReference type="PANTHER" id="PTHR23305">
    <property type="entry name" value="OBG GTPASE FAMILY"/>
    <property type="match status" value="1"/>
</dbReference>
<protein>
    <recommendedName>
        <fullName evidence="2">RWD domain-containing protein</fullName>
    </recommendedName>
</protein>
<sequence length="1519" mass="164624">MPHTPVLRILCLHGSRQNAELFSRRIKDMETKLRNTATFCYVDAPHTVPLASGQMVPMRTWWRHKGMSDELDEQEGASDTDEILEREHSEASLQEVCTAAHNNEANRPQKDDSSNQHFPNEGRPPIRQQLIHEELVEDTLKVMEVREAQASWRQALVLASELGWHEVMVQDWKLSYQALKLHWESVGGYDGVLGFSNGAAAAALFAINLFEEQKKNPNYPCPQFLIMVGGYLAEPLSSLVPEHLVQSDGPVSRLRIPLSVPSLHILGKSDCAVTPEESLSLAGRVFSSAAIIREHEGGHCVPQRAADIKAYRDFLAAFTPAVGQTLAARPYLPHYCHETLVASLFKTSCSENVSQSSSVATKHSSSQMVSSLVTAANDHVDEEAIPSQGGSGKEQQATEVADTEISLGMTISRQPEVTKEEDGVLQIGFPVPSEQLEELQVLEAIFGGEYHCLQPPDHPTPITVLIKLVDPASSVGAEAGEAAASSVGAEAGEAAYSVGAEAGEAADTAGWVVNTTTSADSTISSNRILLHNYNNYPLSTAIKITTSLQSCLAGQSSYFVLVFSLPQEYPGIGTPPNMLLVPPHNHVKNTLTVIHGQEGWMRKVHELLSKWALEALEETGGSGCIYQVVELAKEHISATFPGGLSPLTPLRLPATIASGIMPASQPSRPPHAHVGAEDGGNGGGKAAAAEFAVHALNSPSSASAGIVSSQDHTTTSQVQHDFNHWWDKEQADAEMIKKAIKEASAVHWRLSPSTIAGPPYHDVHQHKNESTTARMSSAAIAADGFGCHQSLQLLKGEQGRVANKQCSIQNWGNDSGGNALDDQFHNNNCQLPRPATEEFYTDIHTFGDLAQKGRWDYCVGLVGKPSAGKSTFYNAVVDPVDDKDGARVAAFPFTTIAPNIGRGTFVVPDPALALGLDKTASSPAYGLVPGFSLERVSVQYNNIAPLKRWLDSTAWTSTTRPASTASTASLKENYEPSSLIKDGHRSHAAGHHGHVRDAEAPHHLSWRRVPVTIKDVAGLVPGAYQGRGRGNAFLNDLTDADVLIHVVDVSGSTDKEGGQLQLGDEGGDPLDEIGWVREELHRWVFDNIRTKWPNVIRRPSHLPDLFSGYRASRALVYKVLERVGLSFESLIVEGASLDHWDEARVHQLVATFLQMRFPILLALNKADMSGAAHHIERVRSTFPHEPAVAVSAATERWLCSQRRKSLVSYQDASDCCKAAEGSVINDLVAMEASDATSQQGASRSSKECGNQWNDEAAKETPLLTQVPTSADNSDKKAVLATKVTSVAQCASHDVHDDDMLECNVVHGAPANDRNCSSSSREHMIEKQVDIIQRRVLKQYGSTGALLALTTAIAMRPPRVVFPVADLQSCTAIPARVHTSTATGGGPTGSGAEAKARQAEGSHTRVLRDCVLLKPGSTVEDLYWVLKRPPYLLLDGDFVRSDCRLLSNDPYASVMKSQSSTYVDGSVVDAAHRINPSLPAVKIRNACNPHRVLKKTELMDFSNCVCRIMTNKRAQWQKSG</sequence>
<dbReference type="InterPro" id="IPR029058">
    <property type="entry name" value="AB_hydrolase_fold"/>
</dbReference>
<feature type="region of interest" description="Disordered" evidence="1">
    <location>
        <begin position="1378"/>
        <end position="1399"/>
    </location>
</feature>
<dbReference type="OrthoDB" id="545683at2759"/>
<dbReference type="Pfam" id="PF05773">
    <property type="entry name" value="RWD"/>
    <property type="match status" value="1"/>
</dbReference>
<dbReference type="PANTHER" id="PTHR23305:SF1">
    <property type="entry name" value="OBG-TYPE G DOMAIN-CONTAINING PROTEIN"/>
    <property type="match status" value="1"/>
</dbReference>
<dbReference type="GO" id="GO:0005525">
    <property type="term" value="F:GTP binding"/>
    <property type="evidence" value="ECO:0007669"/>
    <property type="project" value="InterPro"/>
</dbReference>
<evidence type="ECO:0000313" key="3">
    <source>
        <dbReference type="EMBL" id="GAX85197.1"/>
    </source>
</evidence>
<gene>
    <name evidence="3" type="ORF">CEUSTIGMA_g12616.t1</name>
</gene>
<dbReference type="InterPro" id="IPR006073">
    <property type="entry name" value="GTP-bd"/>
</dbReference>
<dbReference type="GO" id="GO:0005737">
    <property type="term" value="C:cytoplasm"/>
    <property type="evidence" value="ECO:0007669"/>
    <property type="project" value="TreeGrafter"/>
</dbReference>
<evidence type="ECO:0000313" key="4">
    <source>
        <dbReference type="Proteomes" id="UP000232323"/>
    </source>
</evidence>
<dbReference type="STRING" id="1157962.A0A250XQ46"/>
<feature type="region of interest" description="Disordered" evidence="1">
    <location>
        <begin position="662"/>
        <end position="685"/>
    </location>
</feature>
<dbReference type="SUPFAM" id="SSF54495">
    <property type="entry name" value="UBC-like"/>
    <property type="match status" value="1"/>
</dbReference>
<dbReference type="Pfam" id="PF03959">
    <property type="entry name" value="FSH1"/>
    <property type="match status" value="2"/>
</dbReference>
<dbReference type="Gene3D" id="1.10.8.470">
    <property type="match status" value="1"/>
</dbReference>
<accession>A0A250XQ46</accession>
<dbReference type="GO" id="GO:0016887">
    <property type="term" value="F:ATP hydrolysis activity"/>
    <property type="evidence" value="ECO:0007669"/>
    <property type="project" value="TreeGrafter"/>
</dbReference>
<dbReference type="InterPro" id="IPR013646">
    <property type="entry name" value="YGR210-like_G4"/>
</dbReference>
<proteinExistence type="predicted"/>
<dbReference type="SUPFAM" id="SSF53474">
    <property type="entry name" value="alpha/beta-Hydrolases"/>
    <property type="match status" value="1"/>
</dbReference>
<keyword evidence="4" id="KW-1185">Reference proteome</keyword>
<dbReference type="EMBL" id="BEGY01000155">
    <property type="protein sequence ID" value="GAX85197.1"/>
    <property type="molecule type" value="Genomic_DNA"/>
</dbReference>
<name>A0A250XQ46_9CHLO</name>
<dbReference type="Gene3D" id="3.40.50.300">
    <property type="entry name" value="P-loop containing nucleotide triphosphate hydrolases"/>
    <property type="match status" value="1"/>
</dbReference>
<dbReference type="Pfam" id="PF01926">
    <property type="entry name" value="MMR_HSR1"/>
    <property type="match status" value="1"/>
</dbReference>